<proteinExistence type="predicted"/>
<evidence type="ECO:0000259" key="3">
    <source>
        <dbReference type="PROSITE" id="PS50112"/>
    </source>
</evidence>
<evidence type="ECO:0000313" key="4">
    <source>
        <dbReference type="EMBL" id="PWE58207.1"/>
    </source>
</evidence>
<feature type="transmembrane region" description="Helical" evidence="2">
    <location>
        <begin position="206"/>
        <end position="226"/>
    </location>
</feature>
<evidence type="ECO:0000313" key="5">
    <source>
        <dbReference type="Proteomes" id="UP000245252"/>
    </source>
</evidence>
<keyword evidence="2" id="KW-0812">Transmembrane</keyword>
<feature type="transmembrane region" description="Helical" evidence="2">
    <location>
        <begin position="277"/>
        <end position="301"/>
    </location>
</feature>
<dbReference type="InterPro" id="IPR000014">
    <property type="entry name" value="PAS"/>
</dbReference>
<gene>
    <name evidence="4" type="ORF">DEM27_03245</name>
</gene>
<keyword evidence="2" id="KW-1133">Transmembrane helix</keyword>
<dbReference type="Pfam" id="PF02517">
    <property type="entry name" value="Rce1-like"/>
    <property type="match status" value="1"/>
</dbReference>
<dbReference type="SUPFAM" id="SSF55785">
    <property type="entry name" value="PYP-like sensor domain (PAS domain)"/>
    <property type="match status" value="1"/>
</dbReference>
<name>A0A2U2DY01_9HYPH</name>
<feature type="transmembrane region" description="Helical" evidence="2">
    <location>
        <begin position="361"/>
        <end position="380"/>
    </location>
</feature>
<evidence type="ECO:0000256" key="2">
    <source>
        <dbReference type="SAM" id="Phobius"/>
    </source>
</evidence>
<dbReference type="AlphaFoldDB" id="A0A2U2DY01"/>
<dbReference type="PROSITE" id="PS50112">
    <property type="entry name" value="PAS"/>
    <property type="match status" value="1"/>
</dbReference>
<dbReference type="NCBIfam" id="TIGR00229">
    <property type="entry name" value="sensory_box"/>
    <property type="match status" value="1"/>
</dbReference>
<keyword evidence="5" id="KW-1185">Reference proteome</keyword>
<feature type="transmembrane region" description="Helical" evidence="2">
    <location>
        <begin position="173"/>
        <end position="194"/>
    </location>
</feature>
<dbReference type="Gene3D" id="3.30.450.20">
    <property type="entry name" value="PAS domain"/>
    <property type="match status" value="1"/>
</dbReference>
<dbReference type="InterPro" id="IPR003675">
    <property type="entry name" value="Rce1/LyrA-like_dom"/>
</dbReference>
<dbReference type="Proteomes" id="UP000245252">
    <property type="component" value="Unassembled WGS sequence"/>
</dbReference>
<feature type="domain" description="PAS" evidence="3">
    <location>
        <begin position="51"/>
        <end position="115"/>
    </location>
</feature>
<dbReference type="GO" id="GO:0006355">
    <property type="term" value="P:regulation of DNA-templated transcription"/>
    <property type="evidence" value="ECO:0007669"/>
    <property type="project" value="InterPro"/>
</dbReference>
<organism evidence="4 5">
    <name type="scientific">Metarhizobium album</name>
    <dbReference type="NCBI Taxonomy" id="2182425"/>
    <lineage>
        <taxon>Bacteria</taxon>
        <taxon>Pseudomonadati</taxon>
        <taxon>Pseudomonadota</taxon>
        <taxon>Alphaproteobacteria</taxon>
        <taxon>Hyphomicrobiales</taxon>
        <taxon>Rhizobiaceae</taxon>
        <taxon>Metarhizobium</taxon>
    </lineage>
</organism>
<dbReference type="CDD" id="cd00130">
    <property type="entry name" value="PAS"/>
    <property type="match status" value="1"/>
</dbReference>
<dbReference type="OrthoDB" id="3525895at2"/>
<dbReference type="InterPro" id="IPR035965">
    <property type="entry name" value="PAS-like_dom_sf"/>
</dbReference>
<feature type="transmembrane region" description="Helical" evidence="2">
    <location>
        <begin position="247"/>
        <end position="265"/>
    </location>
</feature>
<reference evidence="4 5" key="1">
    <citation type="submission" date="2018-05" db="EMBL/GenBank/DDBJ databases">
        <title>The draft genome of strain NS-104.</title>
        <authorList>
            <person name="Hang P."/>
            <person name="Jiang J."/>
        </authorList>
    </citation>
    <scope>NUCLEOTIDE SEQUENCE [LARGE SCALE GENOMIC DNA]</scope>
    <source>
        <strain evidence="4 5">NS-104</strain>
    </source>
</reference>
<feature type="transmembrane region" description="Helical" evidence="2">
    <location>
        <begin position="322"/>
        <end position="355"/>
    </location>
</feature>
<evidence type="ECO:0000256" key="1">
    <source>
        <dbReference type="SAM" id="MobiDB-lite"/>
    </source>
</evidence>
<dbReference type="EMBL" id="QFBC01000001">
    <property type="protein sequence ID" value="PWE58207.1"/>
    <property type="molecule type" value="Genomic_DNA"/>
</dbReference>
<dbReference type="GO" id="GO:0080120">
    <property type="term" value="P:CAAX-box protein maturation"/>
    <property type="evidence" value="ECO:0007669"/>
    <property type="project" value="UniProtKB-ARBA"/>
</dbReference>
<dbReference type="InterPro" id="IPR013767">
    <property type="entry name" value="PAS_fold"/>
</dbReference>
<comment type="caution">
    <text evidence="4">The sequence shown here is derived from an EMBL/GenBank/DDBJ whole genome shotgun (WGS) entry which is preliminary data.</text>
</comment>
<dbReference type="GO" id="GO:0004175">
    <property type="term" value="F:endopeptidase activity"/>
    <property type="evidence" value="ECO:0007669"/>
    <property type="project" value="UniProtKB-ARBA"/>
</dbReference>
<protein>
    <recommendedName>
        <fullName evidence="3">PAS domain-containing protein</fullName>
    </recommendedName>
</protein>
<feature type="region of interest" description="Disordered" evidence="1">
    <location>
        <begin position="13"/>
        <end position="34"/>
    </location>
</feature>
<dbReference type="Pfam" id="PF00989">
    <property type="entry name" value="PAS"/>
    <property type="match status" value="1"/>
</dbReference>
<sequence>MVRCHRQIFPDNISKKQGNVSGGNGVQEDESQTMTVPAENRNGGNVIFPVIVQNMRDGVIAVDGTGTIITMNGPARAILSLGETDFVGENFAEALLHRSDLGDVIDAMLDAIYAPNNVLTRDLVIRDETGSERHLTIRTSMMQESGSESALGVVAIISDVSEKVQALRERAEFGHLAVLFLSMLGLANILTLIVDQYLDVDVYSPAFAWAYLIIVAGPVFVTAYWLRLPAASIGLTLNNWRQAVREGVIVSILALGALVGLSYLVGDTQPVTGTVDYSSPAGLLLVILLYAPHSFLQELLARGVLQSSLARLTNDRSGIRSVLVASLIFGLFHAHFGLPAVAVTAFSGMLFGWLFLRHGNLIGATMVHVIAGTAAFALHFV</sequence>
<accession>A0A2U2DY01</accession>
<keyword evidence="2" id="KW-0472">Membrane</keyword>